<dbReference type="Gene3D" id="2.30.40.10">
    <property type="entry name" value="Urease, subunit C, domain 1"/>
    <property type="match status" value="2"/>
</dbReference>
<name>A0AA35LSN2_9HYPO</name>
<gene>
    <name evidence="4" type="ORF">CCHLO57077_00011693</name>
</gene>
<dbReference type="EMBL" id="CABFNP030000619">
    <property type="protein sequence ID" value="CAI6061279.1"/>
    <property type="molecule type" value="Genomic_DNA"/>
</dbReference>
<proteinExistence type="predicted"/>
<dbReference type="AlphaFoldDB" id="A0AA35LSN2"/>
<dbReference type="InterPro" id="IPR011059">
    <property type="entry name" value="Metal-dep_hydrolase_composite"/>
</dbReference>
<dbReference type="SUPFAM" id="SSF51556">
    <property type="entry name" value="Metallo-dependent hydrolases"/>
    <property type="match status" value="1"/>
</dbReference>
<dbReference type="SUPFAM" id="SSF51338">
    <property type="entry name" value="Composite domain of metallo-dependent hydrolases"/>
    <property type="match status" value="1"/>
</dbReference>
<dbReference type="PANTHER" id="PTHR43794:SF11">
    <property type="entry name" value="AMIDOHYDROLASE-RELATED DOMAIN-CONTAINING PROTEIN"/>
    <property type="match status" value="1"/>
</dbReference>
<dbReference type="Pfam" id="PF07969">
    <property type="entry name" value="Amidohydro_3"/>
    <property type="match status" value="1"/>
</dbReference>
<feature type="domain" description="Amidohydrolase-related" evidence="2">
    <location>
        <begin position="111"/>
        <end position="215"/>
    </location>
</feature>
<dbReference type="Pfam" id="PF01979">
    <property type="entry name" value="Amidohydro_1"/>
    <property type="match status" value="1"/>
</dbReference>
<evidence type="ECO:0000313" key="4">
    <source>
        <dbReference type="EMBL" id="CAI6061279.1"/>
    </source>
</evidence>
<dbReference type="InterPro" id="IPR050287">
    <property type="entry name" value="MTA/SAH_deaminase"/>
</dbReference>
<dbReference type="PANTHER" id="PTHR43794">
    <property type="entry name" value="AMINOHYDROLASE SSNA-RELATED"/>
    <property type="match status" value="1"/>
</dbReference>
<dbReference type="GO" id="GO:0016810">
    <property type="term" value="F:hydrolase activity, acting on carbon-nitrogen (but not peptide) bonds"/>
    <property type="evidence" value="ECO:0007669"/>
    <property type="project" value="InterPro"/>
</dbReference>
<dbReference type="Proteomes" id="UP001160390">
    <property type="component" value="Unassembled WGS sequence"/>
</dbReference>
<evidence type="ECO:0000259" key="3">
    <source>
        <dbReference type="Pfam" id="PF07969"/>
    </source>
</evidence>
<dbReference type="Gene3D" id="3.20.20.140">
    <property type="entry name" value="Metal-dependent hydrolases"/>
    <property type="match status" value="2"/>
</dbReference>
<dbReference type="InterPro" id="IPR006680">
    <property type="entry name" value="Amidohydro-rel"/>
</dbReference>
<feature type="non-terminal residue" evidence="4">
    <location>
        <position position="491"/>
    </location>
</feature>
<evidence type="ECO:0008006" key="6">
    <source>
        <dbReference type="Google" id="ProtNLM"/>
    </source>
</evidence>
<comment type="caution">
    <text evidence="4">The sequence shown here is derived from an EMBL/GenBank/DDBJ whole genome shotgun (WGS) entry which is preliminary data.</text>
</comment>
<organism evidence="4 5">
    <name type="scientific">Clonostachys chloroleuca</name>
    <dbReference type="NCBI Taxonomy" id="1926264"/>
    <lineage>
        <taxon>Eukaryota</taxon>
        <taxon>Fungi</taxon>
        <taxon>Dikarya</taxon>
        <taxon>Ascomycota</taxon>
        <taxon>Pezizomycotina</taxon>
        <taxon>Sordariomycetes</taxon>
        <taxon>Hypocreomycetidae</taxon>
        <taxon>Hypocreales</taxon>
        <taxon>Bionectriaceae</taxon>
        <taxon>Clonostachys</taxon>
    </lineage>
</organism>
<dbReference type="InterPro" id="IPR032466">
    <property type="entry name" value="Metal_Hydrolase"/>
</dbReference>
<accession>A0AA35LSN2</accession>
<keyword evidence="1" id="KW-0378">Hydrolase</keyword>
<protein>
    <recommendedName>
        <fullName evidence="6">Amidohydrolase-related domain-containing protein</fullName>
    </recommendedName>
</protein>
<reference evidence="4" key="1">
    <citation type="submission" date="2023-01" db="EMBL/GenBank/DDBJ databases">
        <authorList>
            <person name="Piombo E."/>
        </authorList>
    </citation>
    <scope>NUCLEOTIDE SEQUENCE</scope>
</reference>
<evidence type="ECO:0000259" key="2">
    <source>
        <dbReference type="Pfam" id="PF01979"/>
    </source>
</evidence>
<evidence type="ECO:0000256" key="1">
    <source>
        <dbReference type="ARBA" id="ARBA00022801"/>
    </source>
</evidence>
<dbReference type="InterPro" id="IPR013108">
    <property type="entry name" value="Amidohydro_3"/>
</dbReference>
<feature type="domain" description="Amidohydrolase 3" evidence="3">
    <location>
        <begin position="273"/>
        <end position="430"/>
    </location>
</feature>
<keyword evidence="5" id="KW-1185">Reference proteome</keyword>
<sequence length="491" mass="54186">MKADNKDQVITARRIYVHGSQSCNLKLIFAITASDSISCTSRSTLLKVTTTHHTLIEGATVIVYDDDVDSFKSLPSTSVLIAGDAITAIFPTGEDQSIPDDAEVIDAMGEIVSPGFVDTHHHGWQTAYRTIAADSHITGFFVPSDVYLGHLISQYEMLDAGTTSMLEHALASFNQETADAYLAGSLETGLRTWFAFTIQDYSGSRKDFPGTLEQINMFHELCKEPKLANSNVYLGIGYDGWRFDSETTDAVVKLIKLGDPAVVTSHFSGPYYTMSTLGRLDNLGAFDNSKIPFVLSHASFDVLDETQLMRKKDGTALGVDNPWSCAAELPDQARLYLHRVREQFFNQVTHNRRLPSTTPMTVEQAFHLMTRSGGLAFRRDDMGVLRVGAKADLLVIDGDLYNMLGWSDPIAAIVMHSHPSDIEAVMVGGKWRKRHGKLTPPDGATSIDQIKARFLESARKLQGKILSKPRPSFEGSFMPGMEYEAPYQVSL</sequence>
<evidence type="ECO:0000313" key="5">
    <source>
        <dbReference type="Proteomes" id="UP001160390"/>
    </source>
</evidence>